<dbReference type="InterPro" id="IPR029184">
    <property type="entry name" value="Sas4_dom"/>
</dbReference>
<gene>
    <name evidence="2" type="ORF">CAAN4_H18602</name>
</gene>
<evidence type="ECO:0000313" key="3">
    <source>
        <dbReference type="Proteomes" id="UP001497600"/>
    </source>
</evidence>
<proteinExistence type="predicted"/>
<dbReference type="PANTHER" id="PTHR38422:SF1">
    <property type="entry name" value="SOMETHING ABOUT SILENCING PROTEIN 4"/>
    <property type="match status" value="1"/>
</dbReference>
<name>A0ABP0EL99_9ASCO</name>
<organism evidence="2 3">
    <name type="scientific">[Candida] anglica</name>
    <dbReference type="NCBI Taxonomy" id="148631"/>
    <lineage>
        <taxon>Eukaryota</taxon>
        <taxon>Fungi</taxon>
        <taxon>Dikarya</taxon>
        <taxon>Ascomycota</taxon>
        <taxon>Saccharomycotina</taxon>
        <taxon>Pichiomycetes</taxon>
        <taxon>Debaryomycetaceae</taxon>
        <taxon>Kurtzmaniella</taxon>
    </lineage>
</organism>
<sequence length="336" mass="39206">MAERKLRSKDERKTPNAALFNFENINRLLYRDQTIPIITKKVNDNLYRYTGTTTHPHTTNKTRDVVIREILVPRKSKGKEDILNDQVYETFHRRMKKEERKMGSSDRLRILSEVDTLQTSLSLLGQYDWVRHLPGITQIRDPHNYQELEYKRVLTMYEIRRLLRKYESWKKRDDELLADVRDFHSGREAPGPGTPREEFYVPLDELKRERNAQRRKKYGSTITLKLNNGLALVIDPILPPKFIKVAMSGSTNSSKRGSVEPLASDLQTVDTDHSETDINNTVTTEESTIAFGAKVPELKQHIFTIPSYWRSQSNAWKHARTELRADIEAQKESLNK</sequence>
<feature type="domain" description="Something about silencing protein 4" evidence="1">
    <location>
        <begin position="81"/>
        <end position="176"/>
    </location>
</feature>
<evidence type="ECO:0000259" key="1">
    <source>
        <dbReference type="Pfam" id="PF15460"/>
    </source>
</evidence>
<reference evidence="2 3" key="1">
    <citation type="submission" date="2024-01" db="EMBL/GenBank/DDBJ databases">
        <authorList>
            <consortium name="Genoscope - CEA"/>
            <person name="William W."/>
        </authorList>
    </citation>
    <scope>NUCLEOTIDE SEQUENCE [LARGE SCALE GENOMIC DNA]</scope>
    <source>
        <strain evidence="2 3">29B2s-10</strain>
    </source>
</reference>
<dbReference type="Pfam" id="PF15460">
    <property type="entry name" value="SAS4"/>
    <property type="match status" value="1"/>
</dbReference>
<dbReference type="InterPro" id="IPR038988">
    <property type="entry name" value="Sas4"/>
</dbReference>
<dbReference type="EMBL" id="OZ004260">
    <property type="protein sequence ID" value="CAK7921813.1"/>
    <property type="molecule type" value="Genomic_DNA"/>
</dbReference>
<keyword evidence="3" id="KW-1185">Reference proteome</keyword>
<dbReference type="Proteomes" id="UP001497600">
    <property type="component" value="Chromosome H"/>
</dbReference>
<accession>A0ABP0EL99</accession>
<protein>
    <recommendedName>
        <fullName evidence="1">Something about silencing protein 4 domain-containing protein</fullName>
    </recommendedName>
</protein>
<dbReference type="PANTHER" id="PTHR38422">
    <property type="entry name" value="SOMETHING ABOUT SILENCING PROTEIN 4"/>
    <property type="match status" value="1"/>
</dbReference>
<evidence type="ECO:0000313" key="2">
    <source>
        <dbReference type="EMBL" id="CAK7921813.1"/>
    </source>
</evidence>